<evidence type="ECO:0000256" key="11">
    <source>
        <dbReference type="SAM" id="Phobius"/>
    </source>
</evidence>
<dbReference type="Proteomes" id="UP000191144">
    <property type="component" value="Chromosome A"/>
</dbReference>
<evidence type="ECO:0000256" key="2">
    <source>
        <dbReference type="ARBA" id="ARBA00022448"/>
    </source>
</evidence>
<feature type="region of interest" description="Disordered" evidence="10">
    <location>
        <begin position="451"/>
        <end position="474"/>
    </location>
</feature>
<feature type="transmembrane region" description="Helical" evidence="11">
    <location>
        <begin position="1290"/>
        <end position="1313"/>
    </location>
</feature>
<dbReference type="PROSITE" id="PS50893">
    <property type="entry name" value="ABC_TRANSPORTER_2"/>
    <property type="match status" value="2"/>
</dbReference>
<evidence type="ECO:0000259" key="12">
    <source>
        <dbReference type="PROSITE" id="PS50893"/>
    </source>
</evidence>
<keyword evidence="7 11" id="KW-1133">Transmembrane helix</keyword>
<dbReference type="CDD" id="cd18604">
    <property type="entry name" value="ABC_6TM_VMR1_D2_like"/>
    <property type="match status" value="1"/>
</dbReference>
<evidence type="ECO:0000256" key="9">
    <source>
        <dbReference type="ARBA" id="ARBA00023180"/>
    </source>
</evidence>
<dbReference type="FunFam" id="3.40.50.300:FF:000825">
    <property type="entry name" value="ABC bile acid transporter"/>
    <property type="match status" value="1"/>
</dbReference>
<feature type="transmembrane region" description="Helical" evidence="11">
    <location>
        <begin position="211"/>
        <end position="232"/>
    </location>
</feature>
<dbReference type="GO" id="GO:0016887">
    <property type="term" value="F:ATP hydrolysis activity"/>
    <property type="evidence" value="ECO:0007669"/>
    <property type="project" value="InterPro"/>
</dbReference>
<keyword evidence="2" id="KW-0813">Transport</keyword>
<organism evidence="14 15">
    <name type="scientific">Lachancea meyersii CBS 8951</name>
    <dbReference type="NCBI Taxonomy" id="1266667"/>
    <lineage>
        <taxon>Eukaryota</taxon>
        <taxon>Fungi</taxon>
        <taxon>Dikarya</taxon>
        <taxon>Ascomycota</taxon>
        <taxon>Saccharomycotina</taxon>
        <taxon>Saccharomycetes</taxon>
        <taxon>Saccharomycetales</taxon>
        <taxon>Saccharomycetaceae</taxon>
        <taxon>Lachancea</taxon>
    </lineage>
</organism>
<evidence type="ECO:0000256" key="6">
    <source>
        <dbReference type="ARBA" id="ARBA00022840"/>
    </source>
</evidence>
<dbReference type="OrthoDB" id="6500128at2759"/>
<feature type="transmembrane region" description="Helical" evidence="11">
    <location>
        <begin position="525"/>
        <end position="544"/>
    </location>
</feature>
<feature type="domain" description="ABC transporter" evidence="12">
    <location>
        <begin position="698"/>
        <end position="939"/>
    </location>
</feature>
<feature type="transmembrane region" description="Helical" evidence="11">
    <location>
        <begin position="605"/>
        <end position="632"/>
    </location>
</feature>
<evidence type="ECO:0000256" key="7">
    <source>
        <dbReference type="ARBA" id="ARBA00022989"/>
    </source>
</evidence>
<dbReference type="CDD" id="cd03250">
    <property type="entry name" value="ABCC_MRP_domain1"/>
    <property type="match status" value="1"/>
</dbReference>
<evidence type="ECO:0000256" key="4">
    <source>
        <dbReference type="ARBA" id="ARBA00022737"/>
    </source>
</evidence>
<evidence type="ECO:0000313" key="14">
    <source>
        <dbReference type="EMBL" id="SCU77356.1"/>
    </source>
</evidence>
<feature type="transmembrane region" description="Helical" evidence="11">
    <location>
        <begin position="351"/>
        <end position="379"/>
    </location>
</feature>
<dbReference type="Pfam" id="PF00005">
    <property type="entry name" value="ABC_tran"/>
    <property type="match status" value="2"/>
</dbReference>
<dbReference type="PANTHER" id="PTHR24223">
    <property type="entry name" value="ATP-BINDING CASSETTE SUB-FAMILY C"/>
    <property type="match status" value="1"/>
</dbReference>
<feature type="transmembrane region" description="Helical" evidence="11">
    <location>
        <begin position="1319"/>
        <end position="1339"/>
    </location>
</feature>
<evidence type="ECO:0000256" key="1">
    <source>
        <dbReference type="ARBA" id="ARBA00004128"/>
    </source>
</evidence>
<feature type="transmembrane region" description="Helical" evidence="11">
    <location>
        <begin position="399"/>
        <end position="422"/>
    </location>
</feature>
<keyword evidence="6" id="KW-0067">ATP-binding</keyword>
<dbReference type="InterPro" id="IPR027417">
    <property type="entry name" value="P-loop_NTPase"/>
</dbReference>
<evidence type="ECO:0000256" key="5">
    <source>
        <dbReference type="ARBA" id="ARBA00022741"/>
    </source>
</evidence>
<dbReference type="InterPro" id="IPR050173">
    <property type="entry name" value="ABC_transporter_C-like"/>
</dbReference>
<dbReference type="Gene3D" id="1.20.1560.10">
    <property type="entry name" value="ABC transporter type 1, transmembrane domain"/>
    <property type="match status" value="2"/>
</dbReference>
<dbReference type="InterPro" id="IPR003439">
    <property type="entry name" value="ABC_transporter-like_ATP-bd"/>
</dbReference>
<feature type="transmembrane region" description="Helical" evidence="11">
    <location>
        <begin position="25"/>
        <end position="46"/>
    </location>
</feature>
<dbReference type="GO" id="GO:0005524">
    <property type="term" value="F:ATP binding"/>
    <property type="evidence" value="ECO:0007669"/>
    <property type="project" value="UniProtKB-KW"/>
</dbReference>
<feature type="region of interest" description="Disordered" evidence="10">
    <location>
        <begin position="946"/>
        <end position="986"/>
    </location>
</feature>
<dbReference type="CDD" id="cd03369">
    <property type="entry name" value="ABCC_NFT1"/>
    <property type="match status" value="1"/>
</dbReference>
<dbReference type="FunFam" id="1.20.1560.10:FF:000054">
    <property type="entry name" value="ABC bile acid transporter"/>
    <property type="match status" value="1"/>
</dbReference>
<feature type="transmembrane region" description="Helical" evidence="11">
    <location>
        <begin position="1104"/>
        <end position="1131"/>
    </location>
</feature>
<dbReference type="InterPro" id="IPR003593">
    <property type="entry name" value="AAA+_ATPase"/>
</dbReference>
<dbReference type="Pfam" id="PF00664">
    <property type="entry name" value="ABC_membrane"/>
    <property type="match status" value="2"/>
</dbReference>
<reference evidence="15" key="1">
    <citation type="submission" date="2016-03" db="EMBL/GenBank/DDBJ databases">
        <authorList>
            <person name="Devillers Hugo."/>
        </authorList>
    </citation>
    <scope>NUCLEOTIDE SEQUENCE [LARGE SCALE GENOMIC DNA]</scope>
</reference>
<feature type="transmembrane region" description="Helical" evidence="11">
    <location>
        <begin position="252"/>
        <end position="271"/>
    </location>
</feature>
<keyword evidence="8 11" id="KW-0472">Membrane</keyword>
<keyword evidence="9" id="KW-0325">Glycoprotein</keyword>
<dbReference type="SMART" id="SM00382">
    <property type="entry name" value="AAA"/>
    <property type="match status" value="2"/>
</dbReference>
<dbReference type="PROSITE" id="PS50929">
    <property type="entry name" value="ABC_TM1F"/>
    <property type="match status" value="2"/>
</dbReference>
<sequence length="1658" mass="186523">MERNTSLPTRCTPWVYDDITACNRVWIVGYYVPLVALAGAVGFTGYKVAVHALREHEKPNYATQLAPDANDDERKPLLADHAGAVYQARDVSEVDGSGSTQPAQLSSKHALKEDHFSIEKIRLTDAQGTPHGVVEVVRRGFVEKTRVVLEFFACAAQLAIHAFIWARLAGDYTDFPVKAIAARTALWAWLLVVVALRLANINQQVRWISKYPGNLWSVSFVSYMVLFAAQIMPFRSHLIGHIKERVVQQYTLSQFYLTLILFLLMFTAKVGNNYAYLYRTNPEIKPSVEPVTSIFCFVTWSWMDRFLLEANKQSIKLKDIWGLKLDDYSIFVLKKYKNSIKNTHRKLSHNLFWFFSKYLGLQGFWACFDSVLSFIPTLLLKRILEYVDDQSTAPKNLAWFYVCTMFVCRVAVAICQSQALFFGRRVCIRMKAIIISEIYTKALRRKISANSSKPSTDEVDPQDLNAKDDVNGDEESTSANLGAIINLMAVDAFKVSEICAYLHAFVEASIMTVVALVLLYNLLGWSALVGAGLIVALLPTSFKLTTLLGQYQKESLSITDKRIQKLNETFQAIRIIKFFSWEENFEKEIQDIRDQELKLILKRSIVWALASFVWFITPALVTSVTFAVYIYVQGRVLTTPIAFTALSLFMQLKNPLDQLSDMLSFVIQSKVSLDRVQDFLDEEETEKYEQITVDSKRIGFENATFSWDRSTADFKLKNLSLDFKMGKLNVVIGPTGSGKTSLLMALLGEMDLLSGKVYTPCLDAREDLIVESDGMTNSVAYCSQAAWLLNDTVRNNILFSSPYNEARYQAVVEACGLKRDFEILSAGDQTEIGEKGLTLSGGQKQRVSLARSLYSSSRHILLDDCLSAVDSHTALWIYENCISGPLMEGRTCILVSHNVALTLRNADWVVYMESGRVKDQGEPLELLKKGILGQDELVKTSILSRGGSSTSLSRKLAKSSTDLNKVNKKTKEESAPQQKDSPTEEDKIKLGKLINEETKSEGVVSLDVYKWYGQLFGGWKMVSFLAFVFVLSQAVHISESVWVRNWASHNTLDAMKTFAVGILSSKSVSSFMPLGVRELHADMFSEVSSPDAAYSKATTGHSTIYYLSIYFSIGVAVAVISASKTIINFIAGLNASRKIFNLVLKRVLYAKLRFFDSTPIGRIMNRFSKDLEAVDQELTPYVEGAFVSLIQCVTTVLLIAYITPGFFFVALLVGLMYYFVAYFYMVGSRELKRFESMSRSPIHQHFSETLVGISTIRAFGDERRFMEANLQKIDENNKPFFYLWVANRWLAFRVDMIGALVVFAAGVFVMLNISSLDSGLAGISLTYAISFTEGALWLVRLYSNVEMNMNSVERLQEYMDIEQEPHYQSTHNPPPEWPNQGKIEVNDLSLRYAPHLPQVIKNVSFTVESNAKVGIVGRTGAGKSTIITALFRFLDPDSGYIKIDNVDITSIELKRLRQSITIIPQDPTLFSGTVKSNLDPYDEYTDKQIFEALKRVNLVTQEELDNAGTESSDASSVQSNINKFLSLDNEITEGGNNLSQGQRQLVCLARSLLRSPKVILLDEATASIDYTSDARLQQTIREEFSSSTILTIAHRLRSIIDYDKILVMDAGEVKEYDHPYSLLLNKNSIFYSMCEDSGELESLLQLAKESFVKKLNSK</sequence>
<dbReference type="EMBL" id="LT598483">
    <property type="protein sequence ID" value="SCU77356.1"/>
    <property type="molecule type" value="Genomic_DNA"/>
</dbReference>
<feature type="domain" description="ABC transmembrane type-1" evidence="13">
    <location>
        <begin position="364"/>
        <end position="668"/>
    </location>
</feature>
<dbReference type="SUPFAM" id="SSF52540">
    <property type="entry name" value="P-loop containing nucleoside triphosphate hydrolases"/>
    <property type="match status" value="2"/>
</dbReference>
<keyword evidence="5" id="KW-0547">Nucleotide-binding</keyword>
<feature type="transmembrane region" description="Helical" evidence="11">
    <location>
        <begin position="180"/>
        <end position="199"/>
    </location>
</feature>
<feature type="transmembrane region" description="Helical" evidence="11">
    <location>
        <begin position="1208"/>
        <end position="1227"/>
    </location>
</feature>
<dbReference type="SUPFAM" id="SSF90123">
    <property type="entry name" value="ABC transporter transmembrane region"/>
    <property type="match status" value="2"/>
</dbReference>
<dbReference type="PROSITE" id="PS00211">
    <property type="entry name" value="ABC_TRANSPORTER_1"/>
    <property type="match status" value="2"/>
</dbReference>
<dbReference type="Gene3D" id="3.40.50.300">
    <property type="entry name" value="P-loop containing nucleotide triphosphate hydrolases"/>
    <property type="match status" value="2"/>
</dbReference>
<evidence type="ECO:0000313" key="15">
    <source>
        <dbReference type="Proteomes" id="UP000191144"/>
    </source>
</evidence>
<proteinExistence type="predicted"/>
<dbReference type="PANTHER" id="PTHR24223:SF353">
    <property type="entry name" value="ABC TRANSPORTER ATP-BINDING PROTEIN_PERMEASE VMR1-RELATED"/>
    <property type="match status" value="1"/>
</dbReference>
<keyword evidence="4" id="KW-0677">Repeat</keyword>
<evidence type="ECO:0000256" key="8">
    <source>
        <dbReference type="ARBA" id="ARBA00023136"/>
    </source>
</evidence>
<dbReference type="InterPro" id="IPR017871">
    <property type="entry name" value="ABC_transporter-like_CS"/>
</dbReference>
<feature type="domain" description="ABC transmembrane type-1" evidence="13">
    <location>
        <begin position="1094"/>
        <end position="1347"/>
    </location>
</feature>
<feature type="transmembrane region" description="Helical" evidence="11">
    <location>
        <begin position="147"/>
        <end position="168"/>
    </location>
</feature>
<gene>
    <name evidence="14" type="ORF">LAME_0A00826G</name>
</gene>
<keyword evidence="15" id="KW-1185">Reference proteome</keyword>
<dbReference type="GO" id="GO:0140359">
    <property type="term" value="F:ABC-type transporter activity"/>
    <property type="evidence" value="ECO:0007669"/>
    <property type="project" value="InterPro"/>
</dbReference>
<dbReference type="CDD" id="cd18596">
    <property type="entry name" value="ABC_6TM_VMR1_D1_like"/>
    <property type="match status" value="1"/>
</dbReference>
<evidence type="ECO:0000256" key="3">
    <source>
        <dbReference type="ARBA" id="ARBA00022692"/>
    </source>
</evidence>
<keyword evidence="3 11" id="KW-0812">Transmembrane</keyword>
<dbReference type="FunFam" id="3.40.50.300:FF:000565">
    <property type="entry name" value="ABC bile acid transporter"/>
    <property type="match status" value="1"/>
</dbReference>
<accession>A0A1G4ILX1</accession>
<dbReference type="InterPro" id="IPR011527">
    <property type="entry name" value="ABC1_TM_dom"/>
</dbReference>
<feature type="domain" description="ABC transporter" evidence="12">
    <location>
        <begin position="1383"/>
        <end position="1635"/>
    </location>
</feature>
<evidence type="ECO:0000259" key="13">
    <source>
        <dbReference type="PROSITE" id="PS50929"/>
    </source>
</evidence>
<comment type="subcellular location">
    <subcellularLocation>
        <location evidence="1">Vacuole membrane</location>
        <topology evidence="1">Multi-pass membrane protein</topology>
    </subcellularLocation>
</comment>
<dbReference type="GO" id="GO:0000329">
    <property type="term" value="C:fungal-type vacuole membrane"/>
    <property type="evidence" value="ECO:0007669"/>
    <property type="project" value="TreeGrafter"/>
</dbReference>
<protein>
    <submittedName>
        <fullName evidence="14">LAME_0A00826g1_1</fullName>
    </submittedName>
</protein>
<evidence type="ECO:0000256" key="10">
    <source>
        <dbReference type="SAM" id="MobiDB-lite"/>
    </source>
</evidence>
<name>A0A1G4ILX1_9SACH</name>
<dbReference type="InterPro" id="IPR036640">
    <property type="entry name" value="ABC1_TM_sf"/>
</dbReference>